<dbReference type="HOGENOM" id="CLU_020336_53_1_5"/>
<dbReference type="PRINTS" id="PR00412">
    <property type="entry name" value="EPOXHYDRLASE"/>
</dbReference>
<dbReference type="GO" id="GO:0016787">
    <property type="term" value="F:hydrolase activity"/>
    <property type="evidence" value="ECO:0007669"/>
    <property type="project" value="UniProtKB-KW"/>
</dbReference>
<dbReference type="InterPro" id="IPR029058">
    <property type="entry name" value="AB_hydrolase_fold"/>
</dbReference>
<dbReference type="PATRIC" id="fig|1367847.3.peg.2777"/>
<dbReference type="RefSeq" id="WP_020951466.1">
    <property type="nucleotide sequence ID" value="NC_022041.1"/>
</dbReference>
<sequence length="255" mass="27048">MLNFTTMGEANGLPPVVLAHGLFGSSKNLGGVARRLAQERRVLSVDMRNHGDSFHSPDHSYAALAADLAEVIAAEGSRADLIGHSMGGKAAMTLALSRPELLRRLAVLDIAPLAYQHSQSGLIDAMEGLDLAGVTLRSEADRRLSARIETPGVRAFLLQSLDLKSDPPQWKMNLPALRAEMDKITGWPDDLAPAAFGGPVLVLAGAESDYCAGPAVAAITQYFPQAEIEFIPGAGHWLHAEAPAIVSERLAAFLA</sequence>
<dbReference type="InterPro" id="IPR000073">
    <property type="entry name" value="AB_hydrolase_1"/>
</dbReference>
<reference evidence="3 4" key="1">
    <citation type="journal article" date="2014" name="BMC Genomics">
        <title>Architecture and functions of a multipartite genome of the methylotrophic bacterium Paracoccus aminophilus JCM 7686, containing primary and secondary chromids.</title>
        <authorList>
            <person name="Dziewit L."/>
            <person name="Czarnecki J."/>
            <person name="Wibberg D."/>
            <person name="Radlinska M."/>
            <person name="Mrozek P."/>
            <person name="Szymczak M."/>
            <person name="Schluter A."/>
            <person name="Puhler A."/>
            <person name="Bartosik D."/>
        </authorList>
    </citation>
    <scope>NUCLEOTIDE SEQUENCE [LARGE SCALE GENOMIC DNA]</scope>
    <source>
        <strain evidence="3">JCM 7686</strain>
    </source>
</reference>
<keyword evidence="4" id="KW-1185">Reference proteome</keyword>
<evidence type="ECO:0000259" key="2">
    <source>
        <dbReference type="Pfam" id="PF12697"/>
    </source>
</evidence>
<dbReference type="EC" id="3.1.-.-" evidence="3"/>
<dbReference type="PRINTS" id="PR00111">
    <property type="entry name" value="ABHYDROLASE"/>
</dbReference>
<name>S5YEA8_PARAH</name>
<dbReference type="eggNOG" id="COG1073">
    <property type="taxonomic scope" value="Bacteria"/>
</dbReference>
<dbReference type="InterPro" id="IPR000639">
    <property type="entry name" value="Epox_hydrolase-like"/>
</dbReference>
<dbReference type="Gene3D" id="3.40.50.1820">
    <property type="entry name" value="alpha/beta hydrolase"/>
    <property type="match status" value="1"/>
</dbReference>
<protein>
    <submittedName>
        <fullName evidence="3">Alpha/beta hydrolase fold protein</fullName>
        <ecNumber evidence="3">3.1.-.-</ecNumber>
    </submittedName>
</protein>
<dbReference type="EMBL" id="CP006650">
    <property type="protein sequence ID" value="AGT09828.1"/>
    <property type="molecule type" value="Genomic_DNA"/>
</dbReference>
<dbReference type="SUPFAM" id="SSF53474">
    <property type="entry name" value="alpha/beta-Hydrolases"/>
    <property type="match status" value="1"/>
</dbReference>
<evidence type="ECO:0000313" key="4">
    <source>
        <dbReference type="Proteomes" id="UP000015480"/>
    </source>
</evidence>
<organism evidence="3 4">
    <name type="scientific">Paracoccus aminophilus JCM 7686</name>
    <dbReference type="NCBI Taxonomy" id="1367847"/>
    <lineage>
        <taxon>Bacteria</taxon>
        <taxon>Pseudomonadati</taxon>
        <taxon>Pseudomonadota</taxon>
        <taxon>Alphaproteobacteria</taxon>
        <taxon>Rhodobacterales</taxon>
        <taxon>Paracoccaceae</taxon>
        <taxon>Paracoccus</taxon>
    </lineage>
</organism>
<dbReference type="Proteomes" id="UP000015480">
    <property type="component" value="Chromosome"/>
</dbReference>
<evidence type="ECO:0000256" key="1">
    <source>
        <dbReference type="ARBA" id="ARBA00022801"/>
    </source>
</evidence>
<dbReference type="OrthoDB" id="9808398at2"/>
<gene>
    <name evidence="3" type="ORF">JCM7686_2772</name>
</gene>
<dbReference type="MEROPS" id="S33.976"/>
<evidence type="ECO:0000313" key="3">
    <source>
        <dbReference type="EMBL" id="AGT09828.1"/>
    </source>
</evidence>
<dbReference type="Pfam" id="PF12697">
    <property type="entry name" value="Abhydrolase_6"/>
    <property type="match status" value="1"/>
</dbReference>
<keyword evidence="1 3" id="KW-0378">Hydrolase</keyword>
<dbReference type="STRING" id="1367847.JCM7686_2772"/>
<feature type="domain" description="AB hydrolase-1" evidence="2">
    <location>
        <begin position="16"/>
        <end position="247"/>
    </location>
</feature>
<dbReference type="PANTHER" id="PTHR46118">
    <property type="entry name" value="PROTEIN ABHD11"/>
    <property type="match status" value="1"/>
</dbReference>
<accession>S5YEA8</accession>
<dbReference type="AlphaFoldDB" id="S5YEA8"/>
<proteinExistence type="predicted"/>
<dbReference type="PANTHER" id="PTHR46118:SF4">
    <property type="entry name" value="PROTEIN ABHD11"/>
    <property type="match status" value="1"/>
</dbReference>
<dbReference type="KEGG" id="pami:JCM7686_2772"/>